<dbReference type="Proteomes" id="UP000692954">
    <property type="component" value="Unassembled WGS sequence"/>
</dbReference>
<evidence type="ECO:0000313" key="3">
    <source>
        <dbReference type="Proteomes" id="UP000692954"/>
    </source>
</evidence>
<keyword evidence="1" id="KW-0812">Transmembrane</keyword>
<reference evidence="2" key="1">
    <citation type="submission" date="2021-01" db="EMBL/GenBank/DDBJ databases">
        <authorList>
            <consortium name="Genoscope - CEA"/>
            <person name="William W."/>
        </authorList>
    </citation>
    <scope>NUCLEOTIDE SEQUENCE</scope>
</reference>
<keyword evidence="3" id="KW-1185">Reference proteome</keyword>
<keyword evidence="1" id="KW-1133">Transmembrane helix</keyword>
<sequence length="74" mass="8858">MNAPILNTSKLNQYYFSIIQTVQYLILFTLLTITFVQLYYLNSFKSLSYGEEIFDVEYYGFKICVQIQLIFQFI</sequence>
<protein>
    <recommendedName>
        <fullName evidence="4">Transmembrane protein</fullName>
    </recommendedName>
</protein>
<proteinExistence type="predicted"/>
<evidence type="ECO:0008006" key="4">
    <source>
        <dbReference type="Google" id="ProtNLM"/>
    </source>
</evidence>
<keyword evidence="1" id="KW-0472">Membrane</keyword>
<accession>A0A8S1RRQ5</accession>
<dbReference type="AlphaFoldDB" id="A0A8S1RRQ5"/>
<comment type="caution">
    <text evidence="2">The sequence shown here is derived from an EMBL/GenBank/DDBJ whole genome shotgun (WGS) entry which is preliminary data.</text>
</comment>
<name>A0A8S1RRQ5_9CILI</name>
<gene>
    <name evidence="2" type="ORF">PSON_ATCC_30995.1.T2580015</name>
</gene>
<evidence type="ECO:0000313" key="2">
    <source>
        <dbReference type="EMBL" id="CAD8130043.1"/>
    </source>
</evidence>
<feature type="transmembrane region" description="Helical" evidence="1">
    <location>
        <begin position="14"/>
        <end position="41"/>
    </location>
</feature>
<dbReference type="EMBL" id="CAJJDN010000258">
    <property type="protein sequence ID" value="CAD8130043.1"/>
    <property type="molecule type" value="Genomic_DNA"/>
</dbReference>
<organism evidence="2 3">
    <name type="scientific">Paramecium sonneborni</name>
    <dbReference type="NCBI Taxonomy" id="65129"/>
    <lineage>
        <taxon>Eukaryota</taxon>
        <taxon>Sar</taxon>
        <taxon>Alveolata</taxon>
        <taxon>Ciliophora</taxon>
        <taxon>Intramacronucleata</taxon>
        <taxon>Oligohymenophorea</taxon>
        <taxon>Peniculida</taxon>
        <taxon>Parameciidae</taxon>
        <taxon>Paramecium</taxon>
    </lineage>
</organism>
<evidence type="ECO:0000256" key="1">
    <source>
        <dbReference type="SAM" id="Phobius"/>
    </source>
</evidence>